<sequence>MTNADHVGACAFLHAKGTPADASWLSWIAKAGICCNLPWTICLSPAFLPVVSSSPELNTTRGIMQSMQMIHSFCGSQAAFQAKAQRGCPRRPMLVMAQSEPQAQVARRTALSFLSGAAFLLSRAGKSEAAFGDAARVFGSKPTNTTGFYGYTGEGFSLLLPSQWNPSKEREEPGVVLRYEDNGDSVNHVVVISRKADKGSIEGYGSPEEFLNKISSLLGKQVFVGETMSEGGFAKNKVSSASLLDASVAKDKSGKTYYKYELLTRTADGNEGGRHQLLTAAVGNGNLYVCKVQIGDKRWFKGAEKFGKGTLSSFVVA</sequence>
<evidence type="ECO:0000256" key="1">
    <source>
        <dbReference type="ARBA" id="ARBA00022528"/>
    </source>
</evidence>
<dbReference type="GO" id="GO:0009534">
    <property type="term" value="C:chloroplast thylakoid"/>
    <property type="evidence" value="ECO:0007669"/>
    <property type="project" value="UniProtKB-SubCell"/>
</dbReference>
<keyword evidence="6" id="KW-0604">Photosystem II</keyword>
<evidence type="ECO:0000256" key="6">
    <source>
        <dbReference type="ARBA" id="ARBA00023276"/>
    </source>
</evidence>
<comment type="subcellular location">
    <subcellularLocation>
        <location evidence="8">Plastid</location>
        <location evidence="8">Chloroplast thylakoid</location>
    </subcellularLocation>
</comment>
<evidence type="ECO:0000259" key="9">
    <source>
        <dbReference type="Pfam" id="PF01789"/>
    </source>
</evidence>
<gene>
    <name evidence="10" type="ORF">CVIRNUC_005593</name>
</gene>
<evidence type="ECO:0000313" key="11">
    <source>
        <dbReference type="Proteomes" id="UP001314263"/>
    </source>
</evidence>
<keyword evidence="3" id="KW-0934">Plastid</keyword>
<comment type="similarity">
    <text evidence="7">Belongs to the PsbP family.</text>
</comment>
<keyword evidence="2" id="KW-0602">Photosynthesis</keyword>
<evidence type="ECO:0000256" key="8">
    <source>
        <dbReference type="ARBA" id="ARBA00046272"/>
    </source>
</evidence>
<dbReference type="SUPFAM" id="SSF55724">
    <property type="entry name" value="Mog1p/PsbP-like"/>
    <property type="match status" value="1"/>
</dbReference>
<dbReference type="PANTHER" id="PTHR31407">
    <property type="match status" value="1"/>
</dbReference>
<keyword evidence="4" id="KW-0809">Transit peptide</keyword>
<dbReference type="GO" id="GO:0019898">
    <property type="term" value="C:extrinsic component of membrane"/>
    <property type="evidence" value="ECO:0007669"/>
    <property type="project" value="InterPro"/>
</dbReference>
<feature type="domain" description="PsbP C-terminal" evidence="9">
    <location>
        <begin position="147"/>
        <end position="315"/>
    </location>
</feature>
<protein>
    <recommendedName>
        <fullName evidence="9">PsbP C-terminal domain-containing protein</fullName>
    </recommendedName>
</protein>
<evidence type="ECO:0000256" key="4">
    <source>
        <dbReference type="ARBA" id="ARBA00022946"/>
    </source>
</evidence>
<evidence type="ECO:0000256" key="5">
    <source>
        <dbReference type="ARBA" id="ARBA00023078"/>
    </source>
</evidence>
<dbReference type="GO" id="GO:0009654">
    <property type="term" value="C:photosystem II oxygen evolving complex"/>
    <property type="evidence" value="ECO:0007669"/>
    <property type="project" value="InterPro"/>
</dbReference>
<reference evidence="10 11" key="1">
    <citation type="submission" date="2023-10" db="EMBL/GenBank/DDBJ databases">
        <authorList>
            <person name="Maclean D."/>
            <person name="Macfadyen A."/>
        </authorList>
    </citation>
    <scope>NUCLEOTIDE SEQUENCE [LARGE SCALE GENOMIC DNA]</scope>
</reference>
<comment type="caution">
    <text evidence="10">The sequence shown here is derived from an EMBL/GenBank/DDBJ whole genome shotgun (WGS) entry which is preliminary data.</text>
</comment>
<organism evidence="10 11">
    <name type="scientific">Coccomyxa viridis</name>
    <dbReference type="NCBI Taxonomy" id="1274662"/>
    <lineage>
        <taxon>Eukaryota</taxon>
        <taxon>Viridiplantae</taxon>
        <taxon>Chlorophyta</taxon>
        <taxon>core chlorophytes</taxon>
        <taxon>Trebouxiophyceae</taxon>
        <taxon>Trebouxiophyceae incertae sedis</taxon>
        <taxon>Coccomyxaceae</taxon>
        <taxon>Coccomyxa</taxon>
    </lineage>
</organism>
<dbReference type="InterPro" id="IPR002683">
    <property type="entry name" value="PsbP_C"/>
</dbReference>
<dbReference type="Pfam" id="PF01789">
    <property type="entry name" value="PsbP"/>
    <property type="match status" value="1"/>
</dbReference>
<evidence type="ECO:0000256" key="3">
    <source>
        <dbReference type="ARBA" id="ARBA00022640"/>
    </source>
</evidence>
<accession>A0AAV1I4R9</accession>
<keyword evidence="1" id="KW-0150">Chloroplast</keyword>
<evidence type="ECO:0000313" key="10">
    <source>
        <dbReference type="EMBL" id="CAK0782168.1"/>
    </source>
</evidence>
<dbReference type="AlphaFoldDB" id="A0AAV1I4R9"/>
<dbReference type="GO" id="GO:0015979">
    <property type="term" value="P:photosynthesis"/>
    <property type="evidence" value="ECO:0007669"/>
    <property type="project" value="UniProtKB-KW"/>
</dbReference>
<evidence type="ECO:0000256" key="2">
    <source>
        <dbReference type="ARBA" id="ARBA00022531"/>
    </source>
</evidence>
<dbReference type="Gene3D" id="3.40.1000.10">
    <property type="entry name" value="Mog1/PsbP, alpha/beta/alpha sandwich"/>
    <property type="match status" value="1"/>
</dbReference>
<dbReference type="PANTHER" id="PTHR31407:SF6">
    <property type="entry name" value="OXYGEN-EVOLVING ENHANCER PROTEIN 2-1, CHLOROPLASTIC"/>
    <property type="match status" value="1"/>
</dbReference>
<name>A0AAV1I4R9_9CHLO</name>
<evidence type="ECO:0000256" key="7">
    <source>
        <dbReference type="ARBA" id="ARBA00035638"/>
    </source>
</evidence>
<keyword evidence="11" id="KW-1185">Reference proteome</keyword>
<keyword evidence="5" id="KW-0793">Thylakoid</keyword>
<dbReference type="Proteomes" id="UP001314263">
    <property type="component" value="Unassembled WGS sequence"/>
</dbReference>
<dbReference type="EMBL" id="CAUYUE010000006">
    <property type="protein sequence ID" value="CAK0782168.1"/>
    <property type="molecule type" value="Genomic_DNA"/>
</dbReference>
<proteinExistence type="inferred from homology"/>
<dbReference type="GO" id="GO:0005509">
    <property type="term" value="F:calcium ion binding"/>
    <property type="evidence" value="ECO:0007669"/>
    <property type="project" value="InterPro"/>
</dbReference>
<dbReference type="InterPro" id="IPR016123">
    <property type="entry name" value="Mog1/PsbP_a/b/a-sand"/>
</dbReference>